<dbReference type="HOGENOM" id="CLU_094308_3_1_1"/>
<evidence type="ECO:0000256" key="4">
    <source>
        <dbReference type="ARBA" id="ARBA00022692"/>
    </source>
</evidence>
<keyword evidence="4 8" id="KW-0812">Transmembrane</keyword>
<evidence type="ECO:0000256" key="5">
    <source>
        <dbReference type="ARBA" id="ARBA00022824"/>
    </source>
</evidence>
<sequence length="163" mass="19185">MHTPVVSKGPNVFIALKNWGLCILLPYLNYLFCFHVTHLVFRFSFFAFSVSWLTWLVFILTSLLYLGCYKFMHYLAREGMDLNADSGTSEHIKDLILLTVIVQGLAIFTDYFWFFWLLAPLRAVYILWVNILGPWIFAEPPESDMDPKKQRKMERKMKRAGMM</sequence>
<reference evidence="9 10" key="1">
    <citation type="journal article" date="2007" name="Science">
        <title>Sea anemone genome reveals ancestral eumetazoan gene repertoire and genomic organization.</title>
        <authorList>
            <person name="Putnam N.H."/>
            <person name="Srivastava M."/>
            <person name="Hellsten U."/>
            <person name="Dirks B."/>
            <person name="Chapman J."/>
            <person name="Salamov A."/>
            <person name="Terry A."/>
            <person name="Shapiro H."/>
            <person name="Lindquist E."/>
            <person name="Kapitonov V.V."/>
            <person name="Jurka J."/>
            <person name="Genikhovich G."/>
            <person name="Grigoriev I.V."/>
            <person name="Lucas S.M."/>
            <person name="Steele R.E."/>
            <person name="Finnerty J.R."/>
            <person name="Technau U."/>
            <person name="Martindale M.Q."/>
            <person name="Rokhsar D.S."/>
        </authorList>
    </citation>
    <scope>NUCLEOTIDE SEQUENCE [LARGE SCALE GENOMIC DNA]</scope>
    <source>
        <strain evidence="10">CH2 X CH6</strain>
    </source>
</reference>
<protein>
    <recommendedName>
        <fullName evidence="3">Transmembrane protein 208</fullName>
    </recommendedName>
</protein>
<dbReference type="GO" id="GO:0005789">
    <property type="term" value="C:endoplasmic reticulum membrane"/>
    <property type="evidence" value="ECO:0007669"/>
    <property type="project" value="UniProtKB-SubCell"/>
</dbReference>
<evidence type="ECO:0000313" key="10">
    <source>
        <dbReference type="Proteomes" id="UP000001593"/>
    </source>
</evidence>
<keyword evidence="6 8" id="KW-1133">Transmembrane helix</keyword>
<organism evidence="9 10">
    <name type="scientific">Nematostella vectensis</name>
    <name type="common">Starlet sea anemone</name>
    <dbReference type="NCBI Taxonomy" id="45351"/>
    <lineage>
        <taxon>Eukaryota</taxon>
        <taxon>Metazoa</taxon>
        <taxon>Cnidaria</taxon>
        <taxon>Anthozoa</taxon>
        <taxon>Hexacorallia</taxon>
        <taxon>Actiniaria</taxon>
        <taxon>Edwardsiidae</taxon>
        <taxon>Nematostella</taxon>
    </lineage>
</organism>
<accession>A7S3V9</accession>
<dbReference type="InParanoid" id="A7S3V9"/>
<dbReference type="InterPro" id="IPR008506">
    <property type="entry name" value="SND2/TMEM208"/>
</dbReference>
<feature type="transmembrane region" description="Helical" evidence="8">
    <location>
        <begin position="95"/>
        <end position="116"/>
    </location>
</feature>
<evidence type="ECO:0000256" key="3">
    <source>
        <dbReference type="ARBA" id="ARBA00015033"/>
    </source>
</evidence>
<dbReference type="Pfam" id="PF05620">
    <property type="entry name" value="TMEM208_SND2"/>
    <property type="match status" value="1"/>
</dbReference>
<proteinExistence type="inferred from homology"/>
<evidence type="ECO:0000313" key="9">
    <source>
        <dbReference type="EMBL" id="EDO41555.1"/>
    </source>
</evidence>
<comment type="similarity">
    <text evidence="2">Belongs to the TMEM208 family.</text>
</comment>
<dbReference type="Proteomes" id="UP000001593">
    <property type="component" value="Unassembled WGS sequence"/>
</dbReference>
<evidence type="ECO:0000256" key="6">
    <source>
        <dbReference type="ARBA" id="ARBA00022989"/>
    </source>
</evidence>
<dbReference type="FunCoup" id="A7S3V9">
    <property type="interactions" value="104"/>
</dbReference>
<evidence type="ECO:0000256" key="1">
    <source>
        <dbReference type="ARBA" id="ARBA00004477"/>
    </source>
</evidence>
<dbReference type="EMBL" id="DS469575">
    <property type="protein sequence ID" value="EDO41555.1"/>
    <property type="molecule type" value="Genomic_DNA"/>
</dbReference>
<dbReference type="GO" id="GO:0005773">
    <property type="term" value="C:vacuole"/>
    <property type="evidence" value="ECO:0007669"/>
    <property type="project" value="GOC"/>
</dbReference>
<gene>
    <name evidence="9" type="ORF">NEMVEDRAFT_v1g242669</name>
</gene>
<dbReference type="AlphaFoldDB" id="A7S3V9"/>
<feature type="transmembrane region" description="Helical" evidence="8">
    <location>
        <begin position="12"/>
        <end position="32"/>
    </location>
</feature>
<name>A7S3V9_NEMVE</name>
<dbReference type="eggNOG" id="KOG3269">
    <property type="taxonomic scope" value="Eukaryota"/>
</dbReference>
<evidence type="ECO:0000256" key="8">
    <source>
        <dbReference type="SAM" id="Phobius"/>
    </source>
</evidence>
<keyword evidence="5" id="KW-0256">Endoplasmic reticulum</keyword>
<evidence type="ECO:0000256" key="2">
    <source>
        <dbReference type="ARBA" id="ARBA00009950"/>
    </source>
</evidence>
<dbReference type="GO" id="GO:0006624">
    <property type="term" value="P:vacuolar protein processing"/>
    <property type="evidence" value="ECO:0000318"/>
    <property type="project" value="GO_Central"/>
</dbReference>
<dbReference type="STRING" id="45351.A7S3V9"/>
<comment type="subcellular location">
    <subcellularLocation>
        <location evidence="1">Endoplasmic reticulum membrane</location>
        <topology evidence="1">Multi-pass membrane protein</topology>
    </subcellularLocation>
</comment>
<dbReference type="PhylomeDB" id="A7S3V9"/>
<keyword evidence="10" id="KW-1185">Reference proteome</keyword>
<evidence type="ECO:0000256" key="7">
    <source>
        <dbReference type="ARBA" id="ARBA00023136"/>
    </source>
</evidence>
<dbReference type="PANTHER" id="PTHR13505">
    <property type="entry name" value="TRANSMEMBRANE PROTEIN 208"/>
    <property type="match status" value="1"/>
</dbReference>
<dbReference type="PANTHER" id="PTHR13505:SF7">
    <property type="entry name" value="TRANSMEMBRANE PROTEIN 208"/>
    <property type="match status" value="1"/>
</dbReference>
<keyword evidence="7 8" id="KW-0472">Membrane</keyword>
<feature type="transmembrane region" description="Helical" evidence="8">
    <location>
        <begin position="52"/>
        <end position="75"/>
    </location>
</feature>